<feature type="compositionally biased region" description="Basic residues" evidence="11">
    <location>
        <begin position="680"/>
        <end position="700"/>
    </location>
</feature>
<dbReference type="PANTHER" id="PTHR31382">
    <property type="entry name" value="NA(+)/H(+) ANTIPORTER"/>
    <property type="match status" value="1"/>
</dbReference>
<dbReference type="GO" id="GO:0120029">
    <property type="term" value="P:proton export across plasma membrane"/>
    <property type="evidence" value="ECO:0007669"/>
    <property type="project" value="InterPro"/>
</dbReference>
<feature type="compositionally biased region" description="Acidic residues" evidence="11">
    <location>
        <begin position="525"/>
        <end position="538"/>
    </location>
</feature>
<feature type="transmembrane region" description="Helical" evidence="12">
    <location>
        <begin position="300"/>
        <end position="319"/>
    </location>
</feature>
<feature type="transmembrane region" description="Helical" evidence="12">
    <location>
        <begin position="41"/>
        <end position="59"/>
    </location>
</feature>
<evidence type="ECO:0000256" key="7">
    <source>
        <dbReference type="ARBA" id="ARBA00023053"/>
    </source>
</evidence>
<keyword evidence="15" id="KW-1185">Reference proteome</keyword>
<evidence type="ECO:0000256" key="9">
    <source>
        <dbReference type="ARBA" id="ARBA00023136"/>
    </source>
</evidence>
<evidence type="ECO:0000256" key="10">
    <source>
        <dbReference type="ARBA" id="ARBA00023201"/>
    </source>
</evidence>
<feature type="compositionally biased region" description="Basic and acidic residues" evidence="11">
    <location>
        <begin position="758"/>
        <end position="767"/>
    </location>
</feature>
<dbReference type="FunFam" id="1.20.1530.20:FF:000015">
    <property type="entry name" value="Na(+)/H(+) antiporter 2"/>
    <property type="match status" value="1"/>
</dbReference>
<keyword evidence="7" id="KW-0915">Sodium</keyword>
<feature type="transmembrane region" description="Helical" evidence="12">
    <location>
        <begin position="12"/>
        <end position="32"/>
    </location>
</feature>
<feature type="domain" description="Cation/H+ exchanger transmembrane" evidence="13">
    <location>
        <begin position="31"/>
        <end position="430"/>
    </location>
</feature>
<organism evidence="14 15">
    <name type="scientific">Pisolithus tinctorius Marx 270</name>
    <dbReference type="NCBI Taxonomy" id="870435"/>
    <lineage>
        <taxon>Eukaryota</taxon>
        <taxon>Fungi</taxon>
        <taxon>Dikarya</taxon>
        <taxon>Basidiomycota</taxon>
        <taxon>Agaricomycotina</taxon>
        <taxon>Agaricomycetes</taxon>
        <taxon>Agaricomycetidae</taxon>
        <taxon>Boletales</taxon>
        <taxon>Sclerodermatineae</taxon>
        <taxon>Pisolithaceae</taxon>
        <taxon>Pisolithus</taxon>
    </lineage>
</organism>
<evidence type="ECO:0000259" key="13">
    <source>
        <dbReference type="Pfam" id="PF00999"/>
    </source>
</evidence>
<feature type="transmembrane region" description="Helical" evidence="12">
    <location>
        <begin position="249"/>
        <end position="266"/>
    </location>
</feature>
<dbReference type="PANTHER" id="PTHR31382:SF4">
    <property type="entry name" value="NA(+)_H(+) ANTIPORTER"/>
    <property type="match status" value="1"/>
</dbReference>
<keyword evidence="9 12" id="KW-0472">Membrane</keyword>
<comment type="subcellular location">
    <subcellularLocation>
        <location evidence="1">Membrane</location>
        <topology evidence="1">Multi-pass membrane protein</topology>
    </subcellularLocation>
</comment>
<keyword evidence="6 12" id="KW-1133">Transmembrane helix</keyword>
<feature type="transmembrane region" description="Helical" evidence="12">
    <location>
        <begin position="79"/>
        <end position="95"/>
    </location>
</feature>
<sequence>MIFHPLSITNPHIIYACLGGFVVMFGMFSLFIREKLYIGEACWAFLFGVIIGPYGANLIDPRVWAGNNGDADNTITLEFTRVVLAIGVFAIGVELPKAYMARHWKSLFFLLFPVMTWGWFVSAGLIYAFIPGMTFLCSLAVAACLTPTDPILAAAVVGGKYADKHVPAHIRHLLAAESGCNDGAAYPFLFISLYLILEATPGAAVRDWFLFLWLYQILLSVVFGSLIGFGFRHLMKFCERNDLIDRQSYVAQYVSLAFLTIGIMTMLGSDDLLAAFCCGTAFAWDGFFNRQTAESVFSSVIDLLFNVAAFIYVGAWMPFDSFTNATLKLSVWRLIVIAILVLLLRRLPIMIMLYKFIPDVKTFREAVFSGHFGPIGIGAVYISTLAVEMLPKPNYPPTNQTEFLALTIQPIVSFMVLCSVATHGLSIPFFSLSRRVHSVSSRTWSRHAAADWMPQARLVARPEDIVINRDRISEMEKGEAAESSGTASKRTSVATAVPPVVTDIRSTDVVEEDKVSPSGTLTGEECIEENPPDGSETELEWREGPHKVIERRRGPGQEVEIEVVRNAYDTRQKSVSSFFRGQKHAVIQSVRDHLQGLQHAAECVEGGLKEISGTVKRDICGTEERILHDGNNGATAPADGADGEEEWLSDRSDGDTGTGSTAGQHGDRRKRPRSGDVKSALKHTGSHRRTRLGGKTRRRASIASTSEESVKQPAEQDPAPTMRAEQGQEAEGHRGRSVRSERPNTDHAVRRSLKHRRLESLKLDPVSRDVSPARSVRFADEGARSGTITPRSFSANDQWHQSPADDDSSKGRVTFDVPHQT</sequence>
<evidence type="ECO:0000256" key="4">
    <source>
        <dbReference type="ARBA" id="ARBA00022449"/>
    </source>
</evidence>
<dbReference type="InParanoid" id="A0A0C3NWN2"/>
<accession>A0A0C3NWN2</accession>
<dbReference type="STRING" id="870435.A0A0C3NWN2"/>
<keyword evidence="4" id="KW-0050">Antiport</keyword>
<feature type="transmembrane region" description="Helical" evidence="12">
    <location>
        <begin position="133"/>
        <end position="158"/>
    </location>
</feature>
<dbReference type="GO" id="GO:0015385">
    <property type="term" value="F:sodium:proton antiporter activity"/>
    <property type="evidence" value="ECO:0007669"/>
    <property type="project" value="InterPro"/>
</dbReference>
<proteinExistence type="inferred from homology"/>
<reference evidence="15" key="2">
    <citation type="submission" date="2015-01" db="EMBL/GenBank/DDBJ databases">
        <title>Evolutionary Origins and Diversification of the Mycorrhizal Mutualists.</title>
        <authorList>
            <consortium name="DOE Joint Genome Institute"/>
            <consortium name="Mycorrhizal Genomics Consortium"/>
            <person name="Kohler A."/>
            <person name="Kuo A."/>
            <person name="Nagy L.G."/>
            <person name="Floudas D."/>
            <person name="Copeland A."/>
            <person name="Barry K.W."/>
            <person name="Cichocki N."/>
            <person name="Veneault-Fourrey C."/>
            <person name="LaButti K."/>
            <person name="Lindquist E.A."/>
            <person name="Lipzen A."/>
            <person name="Lundell T."/>
            <person name="Morin E."/>
            <person name="Murat C."/>
            <person name="Riley R."/>
            <person name="Ohm R."/>
            <person name="Sun H."/>
            <person name="Tunlid A."/>
            <person name="Henrissat B."/>
            <person name="Grigoriev I.V."/>
            <person name="Hibbett D.S."/>
            <person name="Martin F."/>
        </authorList>
    </citation>
    <scope>NUCLEOTIDE SEQUENCE [LARGE SCALE GENOMIC DNA]</scope>
    <source>
        <strain evidence="15">Marx 270</strain>
    </source>
</reference>
<gene>
    <name evidence="14" type="ORF">M404DRAFT_999847</name>
</gene>
<dbReference type="Pfam" id="PF00999">
    <property type="entry name" value="Na_H_Exchanger"/>
    <property type="match status" value="1"/>
</dbReference>
<dbReference type="GO" id="GO:0036376">
    <property type="term" value="P:sodium ion export across plasma membrane"/>
    <property type="evidence" value="ECO:0007669"/>
    <property type="project" value="InterPro"/>
</dbReference>
<feature type="region of interest" description="Disordered" evidence="11">
    <location>
        <begin position="471"/>
        <end position="494"/>
    </location>
</feature>
<evidence type="ECO:0000313" key="14">
    <source>
        <dbReference type="EMBL" id="KIO05260.1"/>
    </source>
</evidence>
<evidence type="ECO:0000256" key="2">
    <source>
        <dbReference type="ARBA" id="ARBA00005248"/>
    </source>
</evidence>
<feature type="compositionally biased region" description="Basic and acidic residues" evidence="11">
    <location>
        <begin position="730"/>
        <end position="749"/>
    </location>
</feature>
<feature type="transmembrane region" description="Helical" evidence="12">
    <location>
        <begin position="179"/>
        <end position="197"/>
    </location>
</feature>
<protein>
    <recommendedName>
        <fullName evidence="13">Cation/H+ exchanger transmembrane domain-containing protein</fullName>
    </recommendedName>
</protein>
<evidence type="ECO:0000256" key="11">
    <source>
        <dbReference type="SAM" id="MobiDB-lite"/>
    </source>
</evidence>
<keyword evidence="3" id="KW-0813">Transport</keyword>
<evidence type="ECO:0000256" key="12">
    <source>
        <dbReference type="SAM" id="Phobius"/>
    </source>
</evidence>
<feature type="compositionally biased region" description="Polar residues" evidence="11">
    <location>
        <begin position="483"/>
        <end position="492"/>
    </location>
</feature>
<keyword evidence="10" id="KW-0739">Sodium transport</keyword>
<name>A0A0C3NWN2_PISTI</name>
<evidence type="ECO:0000256" key="5">
    <source>
        <dbReference type="ARBA" id="ARBA00022692"/>
    </source>
</evidence>
<evidence type="ECO:0000256" key="6">
    <source>
        <dbReference type="ARBA" id="ARBA00022989"/>
    </source>
</evidence>
<dbReference type="AlphaFoldDB" id="A0A0C3NWN2"/>
<dbReference type="OrthoDB" id="2190219at2759"/>
<evidence type="ECO:0000256" key="1">
    <source>
        <dbReference type="ARBA" id="ARBA00004141"/>
    </source>
</evidence>
<feature type="transmembrane region" description="Helical" evidence="12">
    <location>
        <begin position="209"/>
        <end position="229"/>
    </location>
</feature>
<dbReference type="EMBL" id="KN831967">
    <property type="protein sequence ID" value="KIO05260.1"/>
    <property type="molecule type" value="Genomic_DNA"/>
</dbReference>
<feature type="transmembrane region" description="Helical" evidence="12">
    <location>
        <begin position="331"/>
        <end position="354"/>
    </location>
</feature>
<evidence type="ECO:0000256" key="8">
    <source>
        <dbReference type="ARBA" id="ARBA00023065"/>
    </source>
</evidence>
<dbReference type="Proteomes" id="UP000054217">
    <property type="component" value="Unassembled WGS sequence"/>
</dbReference>
<dbReference type="HOGENOM" id="CLU_008635_3_0_1"/>
<keyword evidence="8" id="KW-0406">Ion transport</keyword>
<feature type="compositionally biased region" description="Polar residues" evidence="11">
    <location>
        <begin position="786"/>
        <end position="801"/>
    </location>
</feature>
<keyword evidence="5 12" id="KW-0812">Transmembrane</keyword>
<feature type="transmembrane region" description="Helical" evidence="12">
    <location>
        <begin position="366"/>
        <end position="387"/>
    </location>
</feature>
<dbReference type="GO" id="GO:0030007">
    <property type="term" value="P:intracellular potassium ion homeostasis"/>
    <property type="evidence" value="ECO:0007669"/>
    <property type="project" value="TreeGrafter"/>
</dbReference>
<feature type="transmembrane region" description="Helical" evidence="12">
    <location>
        <begin position="107"/>
        <end position="127"/>
    </location>
</feature>
<feature type="compositionally biased region" description="Basic and acidic residues" evidence="11">
    <location>
        <begin position="471"/>
        <end position="480"/>
    </location>
</feature>
<evidence type="ECO:0000256" key="3">
    <source>
        <dbReference type="ARBA" id="ARBA00022448"/>
    </source>
</evidence>
<feature type="transmembrane region" description="Helical" evidence="12">
    <location>
        <begin position="407"/>
        <end position="432"/>
    </location>
</feature>
<dbReference type="GO" id="GO:0042391">
    <property type="term" value="P:regulation of membrane potential"/>
    <property type="evidence" value="ECO:0007669"/>
    <property type="project" value="InterPro"/>
</dbReference>
<dbReference type="GO" id="GO:0005886">
    <property type="term" value="C:plasma membrane"/>
    <property type="evidence" value="ECO:0007669"/>
    <property type="project" value="InterPro"/>
</dbReference>
<evidence type="ECO:0000313" key="15">
    <source>
        <dbReference type="Proteomes" id="UP000054217"/>
    </source>
</evidence>
<feature type="region of interest" description="Disordered" evidence="11">
    <location>
        <begin position="627"/>
        <end position="821"/>
    </location>
</feature>
<feature type="region of interest" description="Disordered" evidence="11">
    <location>
        <begin position="508"/>
        <end position="539"/>
    </location>
</feature>
<dbReference type="InterPro" id="IPR004712">
    <property type="entry name" value="Na+/H+_antiporter_fungi"/>
</dbReference>
<reference evidence="14 15" key="1">
    <citation type="submission" date="2014-04" db="EMBL/GenBank/DDBJ databases">
        <authorList>
            <consortium name="DOE Joint Genome Institute"/>
            <person name="Kuo A."/>
            <person name="Kohler A."/>
            <person name="Costa M.D."/>
            <person name="Nagy L.G."/>
            <person name="Floudas D."/>
            <person name="Copeland A."/>
            <person name="Barry K.W."/>
            <person name="Cichocki N."/>
            <person name="Veneault-Fourrey C."/>
            <person name="LaButti K."/>
            <person name="Lindquist E.A."/>
            <person name="Lipzen A."/>
            <person name="Lundell T."/>
            <person name="Morin E."/>
            <person name="Murat C."/>
            <person name="Sun H."/>
            <person name="Tunlid A."/>
            <person name="Henrissat B."/>
            <person name="Grigoriev I.V."/>
            <person name="Hibbett D.S."/>
            <person name="Martin F."/>
            <person name="Nordberg H.P."/>
            <person name="Cantor M.N."/>
            <person name="Hua S.X."/>
        </authorList>
    </citation>
    <scope>NUCLEOTIDE SEQUENCE [LARGE SCALE GENOMIC DNA]</scope>
    <source>
        <strain evidence="14 15">Marx 270</strain>
    </source>
</reference>
<dbReference type="FunCoup" id="A0A0C3NWN2">
    <property type="interactions" value="81"/>
</dbReference>
<comment type="similarity">
    <text evidence="2">Belongs to the fungal Na(+)/H(+) exchanger family.</text>
</comment>
<dbReference type="InterPro" id="IPR006153">
    <property type="entry name" value="Cation/H_exchanger_TM"/>
</dbReference>